<name>A0A9P3H1J9_9FUNG</name>
<feature type="region of interest" description="Disordered" evidence="1">
    <location>
        <begin position="58"/>
        <end position="94"/>
    </location>
</feature>
<reference evidence="2" key="1">
    <citation type="submission" date="2021-11" db="EMBL/GenBank/DDBJ databases">
        <authorList>
            <person name="Herlambang A."/>
            <person name="Guo Y."/>
            <person name="Takashima Y."/>
            <person name="Nishizawa T."/>
        </authorList>
    </citation>
    <scope>NUCLEOTIDE SEQUENCE</scope>
    <source>
        <strain evidence="2">E1425</strain>
    </source>
</reference>
<evidence type="ECO:0000313" key="3">
    <source>
        <dbReference type="Proteomes" id="UP000827284"/>
    </source>
</evidence>
<reference evidence="2" key="2">
    <citation type="journal article" date="2022" name="Microbiol. Resour. Announc.">
        <title>Whole-Genome Sequence of Entomortierella parvispora E1425, a Mucoromycotan Fungus Associated with Burkholderiaceae-Related Endosymbiotic Bacteria.</title>
        <authorList>
            <person name="Herlambang A."/>
            <person name="Guo Y."/>
            <person name="Takashima Y."/>
            <person name="Narisawa K."/>
            <person name="Ohta H."/>
            <person name="Nishizawa T."/>
        </authorList>
    </citation>
    <scope>NUCLEOTIDE SEQUENCE</scope>
    <source>
        <strain evidence="2">E1425</strain>
    </source>
</reference>
<protein>
    <submittedName>
        <fullName evidence="2">Uncharacterized protein</fullName>
    </submittedName>
</protein>
<evidence type="ECO:0000313" key="2">
    <source>
        <dbReference type="EMBL" id="GJJ68360.1"/>
    </source>
</evidence>
<dbReference type="EMBL" id="BQFW01000001">
    <property type="protein sequence ID" value="GJJ68360.1"/>
    <property type="molecule type" value="Genomic_DNA"/>
</dbReference>
<gene>
    <name evidence="2" type="ORF">EMPS_00706</name>
</gene>
<keyword evidence="3" id="KW-1185">Reference proteome</keyword>
<dbReference type="Proteomes" id="UP000827284">
    <property type="component" value="Unassembled WGS sequence"/>
</dbReference>
<proteinExistence type="predicted"/>
<sequence>MLTLLPVYERVRAELIDADRRELEERTAISASADATKAAGAMVSGSVKAIAESHLRSLKRPTGASHESDPNSDDDFQQPSSASPKKNRQESSPAVDPWLGLQQAARQLQSGQRGIRIPMMPGNLSDNHRRLYNIAHRCLNDANGPLKTDRDAINIKDALVAMSCILNLRSARSDVFPPAFVASATDQCYEISFHRHELVETCFDGLVEILNEKGVLGLRDAVEEKKIIYMKERQGLHTGTRSQEEKLMDIITIACDLVSEKLFEEPHGEADTLHLWLKIFEKLLPVGTGLTMKTGESMLTCTRPDDKEEEDMNGRKVDLKFLYSGIEVAVVEFKSASQPRGMVAKQFRKSIRLGKNIHQSLAALGVEDGHVICGDISGFMGSFTKIRTFEDIYVAGKVTDTIVSLPTSRKMLSRFLDGTAVAVLMNFVDYLEVLGSNALDIKETASVLANEERFELQIEHRKPAAFVQQKTFRDTIIHSPRHHRS</sequence>
<dbReference type="OrthoDB" id="2375366at2759"/>
<comment type="caution">
    <text evidence="2">The sequence shown here is derived from an EMBL/GenBank/DDBJ whole genome shotgun (WGS) entry which is preliminary data.</text>
</comment>
<dbReference type="AlphaFoldDB" id="A0A9P3H1J9"/>
<organism evidence="2 3">
    <name type="scientific">Entomortierella parvispora</name>
    <dbReference type="NCBI Taxonomy" id="205924"/>
    <lineage>
        <taxon>Eukaryota</taxon>
        <taxon>Fungi</taxon>
        <taxon>Fungi incertae sedis</taxon>
        <taxon>Mucoromycota</taxon>
        <taxon>Mortierellomycotina</taxon>
        <taxon>Mortierellomycetes</taxon>
        <taxon>Mortierellales</taxon>
        <taxon>Mortierellaceae</taxon>
        <taxon>Entomortierella</taxon>
    </lineage>
</organism>
<evidence type="ECO:0000256" key="1">
    <source>
        <dbReference type="SAM" id="MobiDB-lite"/>
    </source>
</evidence>
<accession>A0A9P3H1J9</accession>